<dbReference type="InterPro" id="IPR007484">
    <property type="entry name" value="Peptidase_M28"/>
</dbReference>
<feature type="chain" id="PRO_5040971764" evidence="2">
    <location>
        <begin position="27"/>
        <end position="648"/>
    </location>
</feature>
<dbReference type="Gene3D" id="3.50.30.30">
    <property type="match status" value="1"/>
</dbReference>
<dbReference type="Pfam" id="PF02225">
    <property type="entry name" value="PA"/>
    <property type="match status" value="1"/>
</dbReference>
<evidence type="ECO:0000256" key="2">
    <source>
        <dbReference type="SAM" id="SignalP"/>
    </source>
</evidence>
<name>A0A9X3NLY3_9ACTN</name>
<evidence type="ECO:0000313" key="6">
    <source>
        <dbReference type="Proteomes" id="UP001147653"/>
    </source>
</evidence>
<dbReference type="InterPro" id="IPR003137">
    <property type="entry name" value="PA_domain"/>
</dbReference>
<dbReference type="InterPro" id="IPR046450">
    <property type="entry name" value="PA_dom_sf"/>
</dbReference>
<dbReference type="Gene3D" id="2.60.40.10">
    <property type="entry name" value="Immunoglobulins"/>
    <property type="match status" value="1"/>
</dbReference>
<proteinExistence type="predicted"/>
<evidence type="ECO:0000259" key="4">
    <source>
        <dbReference type="Pfam" id="PF04389"/>
    </source>
</evidence>
<dbReference type="GO" id="GO:0005975">
    <property type="term" value="P:carbohydrate metabolic process"/>
    <property type="evidence" value="ECO:0007669"/>
    <property type="project" value="UniProtKB-ARBA"/>
</dbReference>
<dbReference type="PANTHER" id="PTHR12147">
    <property type="entry name" value="METALLOPEPTIDASE M28 FAMILY MEMBER"/>
    <property type="match status" value="1"/>
</dbReference>
<dbReference type="InterPro" id="IPR045175">
    <property type="entry name" value="M28_fam"/>
</dbReference>
<dbReference type="Gene3D" id="3.40.630.10">
    <property type="entry name" value="Zn peptidases"/>
    <property type="match status" value="1"/>
</dbReference>
<organism evidence="5 6">
    <name type="scientific">Solirubrobacter phytolaccae</name>
    <dbReference type="NCBI Taxonomy" id="1404360"/>
    <lineage>
        <taxon>Bacteria</taxon>
        <taxon>Bacillati</taxon>
        <taxon>Actinomycetota</taxon>
        <taxon>Thermoleophilia</taxon>
        <taxon>Solirubrobacterales</taxon>
        <taxon>Solirubrobacteraceae</taxon>
        <taxon>Solirubrobacter</taxon>
    </lineage>
</organism>
<dbReference type="GO" id="GO:0006508">
    <property type="term" value="P:proteolysis"/>
    <property type="evidence" value="ECO:0007669"/>
    <property type="project" value="InterPro"/>
</dbReference>
<dbReference type="InterPro" id="IPR013783">
    <property type="entry name" value="Ig-like_fold"/>
</dbReference>
<dbReference type="SUPFAM" id="SSF53187">
    <property type="entry name" value="Zn-dependent exopeptidases"/>
    <property type="match status" value="1"/>
</dbReference>
<feature type="domain" description="Peptidase M28" evidence="4">
    <location>
        <begin position="386"/>
        <end position="606"/>
    </location>
</feature>
<dbReference type="RefSeq" id="WP_270028356.1">
    <property type="nucleotide sequence ID" value="NZ_JAPDDP010000064.1"/>
</dbReference>
<dbReference type="Pfam" id="PF04389">
    <property type="entry name" value="Peptidase_M28"/>
    <property type="match status" value="1"/>
</dbReference>
<keyword evidence="6" id="KW-1185">Reference proteome</keyword>
<accession>A0A9X3NLY3</accession>
<feature type="domain" description="PA" evidence="3">
    <location>
        <begin position="284"/>
        <end position="366"/>
    </location>
</feature>
<feature type="compositionally biased region" description="Pro residues" evidence="1">
    <location>
        <begin position="146"/>
        <end position="163"/>
    </location>
</feature>
<keyword evidence="2" id="KW-0732">Signal</keyword>
<dbReference type="GO" id="GO:0008235">
    <property type="term" value="F:metalloexopeptidase activity"/>
    <property type="evidence" value="ECO:0007669"/>
    <property type="project" value="InterPro"/>
</dbReference>
<dbReference type="Proteomes" id="UP001147653">
    <property type="component" value="Unassembled WGS sequence"/>
</dbReference>
<evidence type="ECO:0000259" key="3">
    <source>
        <dbReference type="Pfam" id="PF02225"/>
    </source>
</evidence>
<dbReference type="AlphaFoldDB" id="A0A9X3NLY3"/>
<gene>
    <name evidence="5" type="ORF">OJ997_26785</name>
</gene>
<evidence type="ECO:0000313" key="5">
    <source>
        <dbReference type="EMBL" id="MDA0183942.1"/>
    </source>
</evidence>
<reference evidence="5" key="1">
    <citation type="submission" date="2022-10" db="EMBL/GenBank/DDBJ databases">
        <title>The WGS of Solirubrobacter phytolaccae KCTC 29190.</title>
        <authorList>
            <person name="Jiang Z."/>
        </authorList>
    </citation>
    <scope>NUCLEOTIDE SEQUENCE</scope>
    <source>
        <strain evidence="5">KCTC 29190</strain>
    </source>
</reference>
<protein>
    <submittedName>
        <fullName evidence="5">M28 family peptidase</fullName>
    </submittedName>
</protein>
<dbReference type="SUPFAM" id="SSF52025">
    <property type="entry name" value="PA domain"/>
    <property type="match status" value="1"/>
</dbReference>
<dbReference type="PANTHER" id="PTHR12147:SF26">
    <property type="entry name" value="PEPTIDASE M28 DOMAIN-CONTAINING PROTEIN"/>
    <property type="match status" value="1"/>
</dbReference>
<feature type="signal peptide" evidence="2">
    <location>
        <begin position="1"/>
        <end position="26"/>
    </location>
</feature>
<sequence>MLSHALRAATCGVALVCALAPTAAHAAKPKPAAKLSVSRVGKPPASAETGSTFKLTARVANAKGRKAAAGRLTLSLRPAKGSKTNLKGYAVKSLKSGKARSLSLSITVPATLKAGTYSLVACVRRTGSPSSTCKTAGRIKISVKPAPVPPAPPAPQPPAPTPAPVSADTAKRVITAAGLRRHLDALQEIATFNGGNRASGLAGYGATQAYVVSTLRAAGYTPQVQPFDFLFFRTLATPVMEQTLPTPRSFVEYTDFAQFDYSGSGDVTAAVRAIDINTTPPRASTSGCEAGDFAALQPGEIALVQRGTCDFAVKIANAEDAGAAGAIVFNQGDSADPERTDLFAGTLGVAVGIPSVSVSYAEGVALQGATVHLDTSTRTEERSTSNIIAETPGGDPGKVVLVGSHLDSVPEGPGINDNGTGSAFNLELAVQLAKLGAPANKVRFAWWGAEEEGLIGSTEYVNQLSDAAFANIAMNLNFDMLGSPNHAKLVYDGDFSDSTPPASAPDVNPGSAEIEKAFVDYFAAQGLATEPTAFDGRSDYQAFQDNGTPAGGLFSGAEELKSAAQATKWGGLPNVAFDVNYHGAGDTIDNIDWTAFEQLSQGAAYVTGRYAARTLANAGGGAARAVTAKQRSARAVVKSDWRGSKVQR</sequence>
<feature type="region of interest" description="Disordered" evidence="1">
    <location>
        <begin position="144"/>
        <end position="166"/>
    </location>
</feature>
<comment type="caution">
    <text evidence="5">The sequence shown here is derived from an EMBL/GenBank/DDBJ whole genome shotgun (WGS) entry which is preliminary data.</text>
</comment>
<evidence type="ECO:0000256" key="1">
    <source>
        <dbReference type="SAM" id="MobiDB-lite"/>
    </source>
</evidence>
<dbReference type="EMBL" id="JAPDDP010000064">
    <property type="protein sequence ID" value="MDA0183942.1"/>
    <property type="molecule type" value="Genomic_DNA"/>
</dbReference>